<evidence type="ECO:0000259" key="6">
    <source>
        <dbReference type="Pfam" id="PF25597"/>
    </source>
</evidence>
<dbReference type="SUPFAM" id="SSF56672">
    <property type="entry name" value="DNA/RNA polymerases"/>
    <property type="match status" value="1"/>
</dbReference>
<keyword evidence="1" id="KW-0479">Metal-binding</keyword>
<dbReference type="EMBL" id="BKCJ010000501">
    <property type="protein sequence ID" value="GEU33758.1"/>
    <property type="molecule type" value="Genomic_DNA"/>
</dbReference>
<feature type="compositionally biased region" description="Basic and acidic residues" evidence="3">
    <location>
        <begin position="1585"/>
        <end position="1640"/>
    </location>
</feature>
<name>A0A6L2J9S1_TANCI</name>
<dbReference type="GO" id="GO:0016787">
    <property type="term" value="F:hydrolase activity"/>
    <property type="evidence" value="ECO:0007669"/>
    <property type="project" value="UniProtKB-KW"/>
</dbReference>
<evidence type="ECO:0000259" key="4">
    <source>
        <dbReference type="Pfam" id="PF07727"/>
    </source>
</evidence>
<feature type="compositionally biased region" description="Acidic residues" evidence="3">
    <location>
        <begin position="979"/>
        <end position="992"/>
    </location>
</feature>
<dbReference type="PANTHER" id="PTHR42648:SF32">
    <property type="entry name" value="RIBONUCLEASE H-LIKE DOMAIN, GAG-PRE-INTEGRASE DOMAIN PROTEIN-RELATED"/>
    <property type="match status" value="1"/>
</dbReference>
<reference evidence="7" key="1">
    <citation type="journal article" date="2019" name="Sci. Rep.">
        <title>Draft genome of Tanacetum cinerariifolium, the natural source of mosquito coil.</title>
        <authorList>
            <person name="Yamashiro T."/>
            <person name="Shiraishi A."/>
            <person name="Satake H."/>
            <person name="Nakayama K."/>
        </authorList>
    </citation>
    <scope>NUCLEOTIDE SEQUENCE</scope>
</reference>
<feature type="domain" description="Retroviral polymerase SH3-like" evidence="6">
    <location>
        <begin position="583"/>
        <end position="638"/>
    </location>
</feature>
<dbReference type="Pfam" id="PF17919">
    <property type="entry name" value="RT_RNaseH_2"/>
    <property type="match status" value="1"/>
</dbReference>
<feature type="region of interest" description="Disordered" evidence="3">
    <location>
        <begin position="893"/>
        <end position="929"/>
    </location>
</feature>
<keyword evidence="2" id="KW-0378">Hydrolase</keyword>
<feature type="domain" description="Reverse transcriptase/retrotransposon-derived protein RNase H-like" evidence="5">
    <location>
        <begin position="13"/>
        <end position="64"/>
    </location>
</feature>
<dbReference type="InterPro" id="IPR043502">
    <property type="entry name" value="DNA/RNA_pol_sf"/>
</dbReference>
<feature type="domain" description="Reverse transcriptase Ty1/copia-type" evidence="4">
    <location>
        <begin position="750"/>
        <end position="848"/>
    </location>
</feature>
<sequence length="1673" mass="191006">MTKLLEKDVVFDFNKECIEALELLKDKLTNAPVMVSPNWSWLFKLMCDASDFDFEAVLEQREGKHFQFDIEIKNKKGAENVAVDHLSRLDNPHLEELRDDDIDDNFPNETLMNVSSAEEDKIPCLSRRDEMLQNSIQWAQVEALPTNDARVVINFLKKLFSPFGIPKALISDRVYHDEEQINELTTKEIHFMCKQGKMKAIPFMAPFPANYHETMPWVAEKPLICSGVENTCNEVKLYDLDETSEEIVNRNFLYVKKDPKLIISQDLVHTAVNSLAASANYKNMEKSYLDEYNENLELQAQLLEKNDMVEKAVYNEISKRCKSVSEGDKSENISKVIAPRIYKLDLEHLSFKVLKNKEAHVDYLKHTHENADTLHEIVEKARALRHLDSELDSTFTPINKNKKVRSVEPSRSSSNIQKQHSVLNANSKLICATCNECMFEAIHDLCVLDCLNDVNVRGKPKSVKSKKKKVWKPTGKVSTNVGYSWKPIGWTFSIDGNTCPLTRITSTILVPPKKALSTTVAKKTPPSKNNSGKLKDITNIEAVAMACYTQNYSLIRKRHNKTPYELLHDIKPELIYFHVFGVLCYPTNDREDLGKLKPKANIGIFIGYTPTKKAYQIYNRRTHLIMETIHVEFDELTMMASEQYDSGPELQLMTPGTISSGLVQNPSSLTPHVLPTTKDCEILFQPMFNEYFLPPPKVVSYVLSVIALVNENTTCTPSSTFIDQDAPSASTLPKSTETQSPFISQDKFRGVLKNKERLVAKGFRQDEGNDFKEFSAPVSRIEAIRIFVANVAIKNMTIYQMHVKTTFLNGELCEEVYVSQPEGFVDQDNLTHVYKLKKALYGLNQAPRKLMFISKGKDMQKYGMSILDVMMNDDIKNSDAYLTYLALSTGTEVPKKGREGQEKARRVHETHESLVTEKNATNEEIQSRPAGVVIGIPTLTVSTKEKSDPPQKLKGEIETLSSDDERTESDKEKAKSEKDDEVTADEGNDDEESTKTRNLVKKCVMQKRKRHRDDKDEDPSAYFEKKKQKRKRKDFEPSKDKEKPVSSTKGKTQPKPSSTDKSVTVEETVHDDAMETNQPVDVEKDVVNVADEQPQDDVDPNQDMSTWFKQPPKLDTLAAKDLAEFDDLMGSTIDFSNFVKHHLKKDKITKANLQGPVFKLLKGTCKSSIELEYHLEQRYLIFSDHMDWTNPEGDRYPYDLRKPLPLQGPPGHLTIPVDFFFNNDLEYLKIGNKERKYTTTITKTKASRVKVDKQIGYGHLEEIVVRRVAHKEYMFKEGDFPRLHLNDIKDMLLLHGLNKLFNLLRNDIVDLVSALCMFTRSLVIKKRAEDVQLGVDSYQKTLNITKPQTTFDGISFKEPYTTAYDPKGVVYLNKNKRKRLMRADKLYNFSNGMLKTVCKTLHERLQNFVLRDGSCEAWKDWLVKGILRRTTDSAADNFSLRSLLVFMIWYPTRRTRGGSIDELLGLPERWDEKFGLDDGFAATREKVLIKNDKNNVHEESFKLDGVVPSKCYLTLSWDVLVNSKSSKGEDKQMYGMSIPDVMISDDIKNLDAYLTYLALSIGTEAPKKGKDEPIESNNSPQAQVKELHDYDELVDKDRADEEMPDTEKTHEEMADVEKVNAKKTDEEKSVTSEETVHDDAMETDQLVDVEEDVVNVANEQPQDDADLKQHMST</sequence>
<comment type="caution">
    <text evidence="7">The sequence shown here is derived from an EMBL/GenBank/DDBJ whole genome shotgun (WGS) entry which is preliminary data.</text>
</comment>
<feature type="non-terminal residue" evidence="7">
    <location>
        <position position="1673"/>
    </location>
</feature>
<feature type="compositionally biased region" description="Basic and acidic residues" evidence="3">
    <location>
        <begin position="893"/>
        <end position="915"/>
    </location>
</feature>
<dbReference type="InterPro" id="IPR057670">
    <property type="entry name" value="SH3_retrovirus"/>
</dbReference>
<feature type="region of interest" description="Disordered" evidence="3">
    <location>
        <begin position="941"/>
        <end position="1064"/>
    </location>
</feature>
<accession>A0A6L2J9S1</accession>
<dbReference type="GO" id="GO:0046872">
    <property type="term" value="F:metal ion binding"/>
    <property type="evidence" value="ECO:0007669"/>
    <property type="project" value="UniProtKB-KW"/>
</dbReference>
<feature type="region of interest" description="Disordered" evidence="3">
    <location>
        <begin position="1566"/>
        <end position="1673"/>
    </location>
</feature>
<feature type="compositionally biased region" description="Basic residues" evidence="3">
    <location>
        <begin position="998"/>
        <end position="1012"/>
    </location>
</feature>
<dbReference type="PANTHER" id="PTHR42648">
    <property type="entry name" value="TRANSPOSASE, PUTATIVE-RELATED"/>
    <property type="match status" value="1"/>
</dbReference>
<evidence type="ECO:0000313" key="7">
    <source>
        <dbReference type="EMBL" id="GEU33758.1"/>
    </source>
</evidence>
<feature type="compositionally biased region" description="Polar residues" evidence="3">
    <location>
        <begin position="1045"/>
        <end position="1062"/>
    </location>
</feature>
<evidence type="ECO:0000256" key="1">
    <source>
        <dbReference type="ARBA" id="ARBA00022723"/>
    </source>
</evidence>
<dbReference type="Pfam" id="PF25597">
    <property type="entry name" value="SH3_retrovirus"/>
    <property type="match status" value="1"/>
</dbReference>
<dbReference type="InterPro" id="IPR013103">
    <property type="entry name" value="RVT_2"/>
</dbReference>
<dbReference type="InterPro" id="IPR041577">
    <property type="entry name" value="RT_RNaseH_2"/>
</dbReference>
<dbReference type="InterPro" id="IPR039537">
    <property type="entry name" value="Retrotran_Ty1/copia-like"/>
</dbReference>
<proteinExistence type="predicted"/>
<protein>
    <submittedName>
        <fullName evidence="7">Retrovirus-related Pol polyprotein from transposon TNT 1-94</fullName>
    </submittedName>
</protein>
<feature type="compositionally biased region" description="Basic and acidic residues" evidence="3">
    <location>
        <begin position="968"/>
        <end position="978"/>
    </location>
</feature>
<evidence type="ECO:0000259" key="5">
    <source>
        <dbReference type="Pfam" id="PF17919"/>
    </source>
</evidence>
<feature type="compositionally biased region" description="Basic and acidic residues" evidence="3">
    <location>
        <begin position="1033"/>
        <end position="1044"/>
    </location>
</feature>
<evidence type="ECO:0000256" key="2">
    <source>
        <dbReference type="ARBA" id="ARBA00022801"/>
    </source>
</evidence>
<evidence type="ECO:0000256" key="3">
    <source>
        <dbReference type="SAM" id="MobiDB-lite"/>
    </source>
</evidence>
<dbReference type="Pfam" id="PF07727">
    <property type="entry name" value="RVT_2"/>
    <property type="match status" value="1"/>
</dbReference>
<feature type="compositionally biased region" description="Basic and acidic residues" evidence="3">
    <location>
        <begin position="943"/>
        <end position="957"/>
    </location>
</feature>
<gene>
    <name evidence="7" type="ORF">Tci_005736</name>
</gene>
<feature type="compositionally biased region" description="Acidic residues" evidence="3">
    <location>
        <begin position="1641"/>
        <end position="1653"/>
    </location>
</feature>
<organism evidence="7">
    <name type="scientific">Tanacetum cinerariifolium</name>
    <name type="common">Dalmatian daisy</name>
    <name type="synonym">Chrysanthemum cinerariifolium</name>
    <dbReference type="NCBI Taxonomy" id="118510"/>
    <lineage>
        <taxon>Eukaryota</taxon>
        <taxon>Viridiplantae</taxon>
        <taxon>Streptophyta</taxon>
        <taxon>Embryophyta</taxon>
        <taxon>Tracheophyta</taxon>
        <taxon>Spermatophyta</taxon>
        <taxon>Magnoliopsida</taxon>
        <taxon>eudicotyledons</taxon>
        <taxon>Gunneridae</taxon>
        <taxon>Pentapetalae</taxon>
        <taxon>asterids</taxon>
        <taxon>campanulids</taxon>
        <taxon>Asterales</taxon>
        <taxon>Asteraceae</taxon>
        <taxon>Asteroideae</taxon>
        <taxon>Anthemideae</taxon>
        <taxon>Anthemidinae</taxon>
        <taxon>Tanacetum</taxon>
    </lineage>
</organism>